<reference evidence="1" key="1">
    <citation type="submission" date="2021-01" db="EMBL/GenBank/DDBJ databases">
        <title>Chromosome-level genome assembly of a human fungal pathogen reveals clustering of transcriptionally co-regulated genes.</title>
        <authorList>
            <person name="Voorhies M."/>
            <person name="Cohen S."/>
            <person name="Shea T.P."/>
            <person name="Petrus S."/>
            <person name="Munoz J.F."/>
            <person name="Poplawski S."/>
            <person name="Goldman W.E."/>
            <person name="Michael T."/>
            <person name="Cuomo C.A."/>
            <person name="Sil A."/>
            <person name="Beyhan S."/>
        </authorList>
    </citation>
    <scope>NUCLEOTIDE SEQUENCE</scope>
    <source>
        <strain evidence="1">H88</strain>
    </source>
</reference>
<accession>A0A8A1LDE3</accession>
<sequence>MPKRMEFCSCKVIQSKPVRPRIPKCMDVTNFPDGLLFFTVLLSPSLRPYGWQCSSNQLTRHLSPSRRLLRDARVYAYAILLRQN</sequence>
<organism evidence="1 2">
    <name type="scientific">Ajellomyces capsulatus (strain H88)</name>
    <name type="common">Darling's disease fungus</name>
    <name type="synonym">Histoplasma capsulatum</name>
    <dbReference type="NCBI Taxonomy" id="544711"/>
    <lineage>
        <taxon>Eukaryota</taxon>
        <taxon>Fungi</taxon>
        <taxon>Dikarya</taxon>
        <taxon>Ascomycota</taxon>
        <taxon>Pezizomycotina</taxon>
        <taxon>Eurotiomycetes</taxon>
        <taxon>Eurotiomycetidae</taxon>
        <taxon>Onygenales</taxon>
        <taxon>Ajellomycetaceae</taxon>
        <taxon>Histoplasma</taxon>
    </lineage>
</organism>
<proteinExistence type="predicted"/>
<protein>
    <submittedName>
        <fullName evidence="1">Uncharacterized protein</fullName>
    </submittedName>
</protein>
<evidence type="ECO:0000313" key="2">
    <source>
        <dbReference type="Proteomes" id="UP000663419"/>
    </source>
</evidence>
<name>A0A8A1LDE3_AJEC8</name>
<dbReference type="AlphaFoldDB" id="A0A8A1LDE3"/>
<gene>
    <name evidence="1" type="ORF">I7I53_11159</name>
</gene>
<evidence type="ECO:0000313" key="1">
    <source>
        <dbReference type="EMBL" id="QSS50464.1"/>
    </source>
</evidence>
<dbReference type="Proteomes" id="UP000663419">
    <property type="component" value="Chromosome 1"/>
</dbReference>
<dbReference type="VEuPathDB" id="FungiDB:I7I53_11159"/>
<dbReference type="EMBL" id="CP069102">
    <property type="protein sequence ID" value="QSS50464.1"/>
    <property type="molecule type" value="Genomic_DNA"/>
</dbReference>